<protein>
    <recommendedName>
        <fullName evidence="5">Peptidase inhibitor family I36</fullName>
    </recommendedName>
</protein>
<evidence type="ECO:0000313" key="4">
    <source>
        <dbReference type="Proteomes" id="UP001595698"/>
    </source>
</evidence>
<feature type="signal peptide" evidence="2">
    <location>
        <begin position="1"/>
        <end position="27"/>
    </location>
</feature>
<feature type="chain" id="PRO_5046477397" description="Peptidase inhibitor family I36" evidence="2">
    <location>
        <begin position="28"/>
        <end position="218"/>
    </location>
</feature>
<evidence type="ECO:0000256" key="1">
    <source>
        <dbReference type="SAM" id="MobiDB-lite"/>
    </source>
</evidence>
<proteinExistence type="predicted"/>
<gene>
    <name evidence="3" type="ORF">ACFOYY_31265</name>
</gene>
<feature type="compositionally biased region" description="Low complexity" evidence="1">
    <location>
        <begin position="25"/>
        <end position="42"/>
    </location>
</feature>
<dbReference type="Gene3D" id="2.60.20.10">
    <property type="entry name" value="Crystallins"/>
    <property type="match status" value="1"/>
</dbReference>
<reference evidence="4" key="1">
    <citation type="journal article" date="2019" name="Int. J. Syst. Evol. Microbiol.">
        <title>The Global Catalogue of Microorganisms (GCM) 10K type strain sequencing project: providing services to taxonomists for standard genome sequencing and annotation.</title>
        <authorList>
            <consortium name="The Broad Institute Genomics Platform"/>
            <consortium name="The Broad Institute Genome Sequencing Center for Infectious Disease"/>
            <person name="Wu L."/>
            <person name="Ma J."/>
        </authorList>
    </citation>
    <scope>NUCLEOTIDE SEQUENCE [LARGE SCALE GENOMIC DNA]</scope>
    <source>
        <strain evidence="4">TBRC 7912</strain>
    </source>
</reference>
<keyword evidence="4" id="KW-1185">Reference proteome</keyword>
<evidence type="ECO:0000256" key="2">
    <source>
        <dbReference type="SAM" id="SignalP"/>
    </source>
</evidence>
<accession>A0ABV8F8T3</accession>
<evidence type="ECO:0000313" key="3">
    <source>
        <dbReference type="EMBL" id="MFC3984654.1"/>
    </source>
</evidence>
<dbReference type="Proteomes" id="UP001595698">
    <property type="component" value="Unassembled WGS sequence"/>
</dbReference>
<feature type="region of interest" description="Disordered" evidence="1">
    <location>
        <begin position="25"/>
        <end position="58"/>
    </location>
</feature>
<dbReference type="RefSeq" id="WP_352011597.1">
    <property type="nucleotide sequence ID" value="NZ_JBHSBC010000037.1"/>
</dbReference>
<evidence type="ECO:0008006" key="5">
    <source>
        <dbReference type="Google" id="ProtNLM"/>
    </source>
</evidence>
<dbReference type="EMBL" id="JBHSBC010000037">
    <property type="protein sequence ID" value="MFC3984654.1"/>
    <property type="molecule type" value="Genomic_DNA"/>
</dbReference>
<dbReference type="InterPro" id="IPR011024">
    <property type="entry name" value="G_crystallin-like"/>
</dbReference>
<keyword evidence="2" id="KW-0732">Signal</keyword>
<sequence>MRSLVLSAAVVSTVAAFGMALAPAASATPSPSESPSASSSGAGQTARGEQHCVIRPSTGKRPVNMNCYRTYTEAVSDVTGGRVADAPDPSIMTSADRAALDRRIAAAGQAGKQAGVLADEYPVRVATAWEHENYQGSSMMFASKQGCYGNYNVYKYAELAYGWNDIISSIQTFEGCRGLLYEHTYFGGSYTYRFNKLSSLGRMNDRASSAQIGYMPNE</sequence>
<comment type="caution">
    <text evidence="3">The sequence shown here is derived from an EMBL/GenBank/DDBJ whole genome shotgun (WGS) entry which is preliminary data.</text>
</comment>
<name>A0ABV8F8T3_9ACTN</name>
<organism evidence="3 4">
    <name type="scientific">Streptosporangium jomthongense</name>
    <dbReference type="NCBI Taxonomy" id="1193683"/>
    <lineage>
        <taxon>Bacteria</taxon>
        <taxon>Bacillati</taxon>
        <taxon>Actinomycetota</taxon>
        <taxon>Actinomycetes</taxon>
        <taxon>Streptosporangiales</taxon>
        <taxon>Streptosporangiaceae</taxon>
        <taxon>Streptosporangium</taxon>
    </lineage>
</organism>
<dbReference type="SUPFAM" id="SSF49695">
    <property type="entry name" value="gamma-Crystallin-like"/>
    <property type="match status" value="1"/>
</dbReference>